<sequence>MAANRLPCGELPCPRCGKCRSFEHFAAAIYVIRTRLPGLNVRDILTSFAADSPIAPFRGPLAAFRAVALAAITAAGGGAAGALIAGFLEAIDRAGGIDDALAAIHPPVNGRLIPIRGNELDSYFNALIDKSIQLLMGIIQFPVAIVSQSDETQIEWVPPSRCVLVQDPFIRKILSQDLLISHFNSYYLHKQLILECDEQILIKLGCRRLDLPAITRLIQALYKQQQEHSTKTSSIEQNECLSTMIQIDLFKRTEFVF</sequence>
<protein>
    <submittedName>
        <fullName evidence="1">Uncharacterized protein</fullName>
    </submittedName>
</protein>
<evidence type="ECO:0000313" key="1">
    <source>
        <dbReference type="EMBL" id="CAF3780328.1"/>
    </source>
</evidence>
<dbReference type="EMBL" id="CAJOBC010003374">
    <property type="protein sequence ID" value="CAF3780328.1"/>
    <property type="molecule type" value="Genomic_DNA"/>
</dbReference>
<proteinExistence type="predicted"/>
<gene>
    <name evidence="1" type="ORF">SRO942_LOCUS14170</name>
</gene>
<comment type="caution">
    <text evidence="1">The sequence shown here is derived from an EMBL/GenBank/DDBJ whole genome shotgun (WGS) entry which is preliminary data.</text>
</comment>
<accession>A0A8S2IWA1</accession>
<dbReference type="OrthoDB" id="10037985at2759"/>
<name>A0A8S2IWA1_9BILA</name>
<evidence type="ECO:0000313" key="2">
    <source>
        <dbReference type="Proteomes" id="UP000681722"/>
    </source>
</evidence>
<reference evidence="1" key="1">
    <citation type="submission" date="2021-02" db="EMBL/GenBank/DDBJ databases">
        <authorList>
            <person name="Nowell W R."/>
        </authorList>
    </citation>
    <scope>NUCLEOTIDE SEQUENCE</scope>
</reference>
<organism evidence="1 2">
    <name type="scientific">Didymodactylos carnosus</name>
    <dbReference type="NCBI Taxonomy" id="1234261"/>
    <lineage>
        <taxon>Eukaryota</taxon>
        <taxon>Metazoa</taxon>
        <taxon>Spiralia</taxon>
        <taxon>Gnathifera</taxon>
        <taxon>Rotifera</taxon>
        <taxon>Eurotatoria</taxon>
        <taxon>Bdelloidea</taxon>
        <taxon>Philodinida</taxon>
        <taxon>Philodinidae</taxon>
        <taxon>Didymodactylos</taxon>
    </lineage>
</organism>
<dbReference type="AlphaFoldDB" id="A0A8S2IWA1"/>
<dbReference type="Proteomes" id="UP000681722">
    <property type="component" value="Unassembled WGS sequence"/>
</dbReference>